<evidence type="ECO:0000313" key="2">
    <source>
        <dbReference type="Proteomes" id="UP000887574"/>
    </source>
</evidence>
<dbReference type="WBParaSite" id="jg8509">
    <property type="protein sequence ID" value="jg8509"/>
    <property type="gene ID" value="jg8509"/>
</dbReference>
<feature type="compositionally biased region" description="Polar residues" evidence="1">
    <location>
        <begin position="356"/>
        <end position="372"/>
    </location>
</feature>
<keyword evidence="2" id="KW-1185">Reference proteome</keyword>
<reference evidence="3" key="1">
    <citation type="submission" date="2022-11" db="UniProtKB">
        <authorList>
            <consortium name="WormBaseParasite"/>
        </authorList>
    </citation>
    <scope>IDENTIFICATION</scope>
</reference>
<dbReference type="SUPFAM" id="SSF57501">
    <property type="entry name" value="Cystine-knot cytokines"/>
    <property type="match status" value="1"/>
</dbReference>
<evidence type="ECO:0000313" key="3">
    <source>
        <dbReference type="WBParaSite" id="jg8509"/>
    </source>
</evidence>
<proteinExistence type="predicted"/>
<feature type="compositionally biased region" description="Low complexity" evidence="1">
    <location>
        <begin position="292"/>
        <end position="301"/>
    </location>
</feature>
<feature type="compositionally biased region" description="Low complexity" evidence="1">
    <location>
        <begin position="559"/>
        <end position="578"/>
    </location>
</feature>
<feature type="region of interest" description="Disordered" evidence="1">
    <location>
        <begin position="604"/>
        <end position="639"/>
    </location>
</feature>
<dbReference type="PANTHER" id="PTHR33995:SF8">
    <property type="entry name" value="PRION-LIKE-(Q_N-RICH)-DOMAIN-BEARING PROTEIN"/>
    <property type="match status" value="1"/>
</dbReference>
<feature type="region of interest" description="Disordered" evidence="1">
    <location>
        <begin position="344"/>
        <end position="397"/>
    </location>
</feature>
<feature type="region of interest" description="Disordered" evidence="1">
    <location>
        <begin position="550"/>
        <end position="590"/>
    </location>
</feature>
<dbReference type="Proteomes" id="UP000887574">
    <property type="component" value="Unplaced"/>
</dbReference>
<dbReference type="PANTHER" id="PTHR33995">
    <property type="entry name" value="PROTEIN CBG18546"/>
    <property type="match status" value="1"/>
</dbReference>
<feature type="region of interest" description="Disordered" evidence="1">
    <location>
        <begin position="292"/>
        <end position="313"/>
    </location>
</feature>
<evidence type="ECO:0000256" key="1">
    <source>
        <dbReference type="SAM" id="MobiDB-lite"/>
    </source>
</evidence>
<dbReference type="InterPro" id="IPR029034">
    <property type="entry name" value="Cystine-knot_cytokine"/>
</dbReference>
<accession>A0A915EMV9</accession>
<dbReference type="AlphaFoldDB" id="A0A915EMV9"/>
<name>A0A915EMV9_9BILA</name>
<organism evidence="2 3">
    <name type="scientific">Ditylenchus dipsaci</name>
    <dbReference type="NCBI Taxonomy" id="166011"/>
    <lineage>
        <taxon>Eukaryota</taxon>
        <taxon>Metazoa</taxon>
        <taxon>Ecdysozoa</taxon>
        <taxon>Nematoda</taxon>
        <taxon>Chromadorea</taxon>
        <taxon>Rhabditida</taxon>
        <taxon>Tylenchina</taxon>
        <taxon>Tylenchomorpha</taxon>
        <taxon>Sphaerularioidea</taxon>
        <taxon>Anguinidae</taxon>
        <taxon>Anguininae</taxon>
        <taxon>Ditylenchus</taxon>
    </lineage>
</organism>
<feature type="region of interest" description="Disordered" evidence="1">
    <location>
        <begin position="418"/>
        <end position="455"/>
    </location>
</feature>
<feature type="compositionally biased region" description="Low complexity" evidence="1">
    <location>
        <begin position="378"/>
        <end position="390"/>
    </location>
</feature>
<feature type="compositionally biased region" description="Polar residues" evidence="1">
    <location>
        <begin position="579"/>
        <end position="590"/>
    </location>
</feature>
<sequence length="920" mass="101928">MFRTRRCSKLYTTFICYLFAIIFNTAQGQIISQSVTKLEEHVNEYSVPDLDANVSGSSLSFMELVRQRTVGNPVEQCPCVVLSGSNRCITYDARFQASNLEEAITAFVDTSLVDRTQGNLPITPATFECNTEECRQCAGILAVRLRQIGLLRGSLSFPFALPTESVLKTLSCPRLRISRPIPTKTPPQNAPTSVENLISAAAPLRAEFDRAPKSSFARTVEEAIMDGRAAVVSLLLLPHLTTTKDRQSATAIKPIHLFPFTSDHPKTKCQYARVSFPAPKLLPARLLVGQAAPANTKSSSSPPAPNNRPVGTRTQTNVVDSQRFPASQAPNSFPPQVVDNTRIRSNLPINTPPNSAPQLQTVQPQAPITSPAQFPPRSSQTQSTSTNQGQVLMSPISNMARTVPRPLMQRLRNNVRNQQPATPLTPQPQNSATPQLRPQFKQQPQSQFIQPQSQPQVGIPVVQGPLVQQTIQQSLQQQQQGQWQPQQQGINQQGNNWQWSTVNDPSVQPVAFQQQQQPFGTQQQLVTNANNYPSNTATNWVDSSNGLVSNWQNGGQGNGINQPGNGFNMQQTPQGQQQFSFNNPTSQIGNSAVGEVQNNLIPSQQNSNAQFGSPGLPTPTGEGVGSGGQPQGQQQGQQQIAGLTASLGTGISFSKRAKRANEENIIGDRFVINCVERGDPENENTDFLNLCTACWTWRQLPENYFPRLINEPDKPVIFAFISEMGIGLLRKYPCWAIDSTYFCSPKNFYQLFTINVFIGDSSLPCFYALLPNKSEETYTRMFQSLHDYDSNIYPGSVMAGKFIIYALIFFLPSDFELAPVNALLDIFGDEFSVNFCLFHLAKNAFAHVQWKQLQPAYNQDNARVLFRSLVALSFLPNEQVEIGFEEVREELLACNEIEDLNLSTNLDGIFYSQIERHTLR</sequence>
<protein>
    <submittedName>
        <fullName evidence="3">MULE transposase domain-containing protein</fullName>
    </submittedName>
</protein>